<dbReference type="AlphaFoldDB" id="A0A1H4FR80"/>
<dbReference type="Gene3D" id="3.40.50.300">
    <property type="entry name" value="P-loop containing nucleotide triphosphate hydrolases"/>
    <property type="match status" value="2"/>
</dbReference>
<dbReference type="PANTHER" id="PTHR47963">
    <property type="entry name" value="DEAD-BOX ATP-DEPENDENT RNA HELICASE 47, MITOCHONDRIAL"/>
    <property type="match status" value="1"/>
</dbReference>
<feature type="domain" description="Helicase C-terminal" evidence="6">
    <location>
        <begin position="236"/>
        <end position="382"/>
    </location>
</feature>
<keyword evidence="8" id="KW-1185">Reference proteome</keyword>
<organism evidence="7 8">
    <name type="scientific">Thalassobacillus cyri</name>
    <dbReference type="NCBI Taxonomy" id="571932"/>
    <lineage>
        <taxon>Bacteria</taxon>
        <taxon>Bacillati</taxon>
        <taxon>Bacillota</taxon>
        <taxon>Bacilli</taxon>
        <taxon>Bacillales</taxon>
        <taxon>Bacillaceae</taxon>
        <taxon>Thalassobacillus</taxon>
    </lineage>
</organism>
<dbReference type="GO" id="GO:0009409">
    <property type="term" value="P:response to cold"/>
    <property type="evidence" value="ECO:0007669"/>
    <property type="project" value="TreeGrafter"/>
</dbReference>
<dbReference type="SMART" id="SM00487">
    <property type="entry name" value="DEXDc"/>
    <property type="match status" value="1"/>
</dbReference>
<dbReference type="GO" id="GO:0033592">
    <property type="term" value="F:RNA strand annealing activity"/>
    <property type="evidence" value="ECO:0007669"/>
    <property type="project" value="TreeGrafter"/>
</dbReference>
<evidence type="ECO:0000313" key="7">
    <source>
        <dbReference type="EMBL" id="SEA99188.1"/>
    </source>
</evidence>
<dbReference type="GO" id="GO:0003724">
    <property type="term" value="F:RNA helicase activity"/>
    <property type="evidence" value="ECO:0007669"/>
    <property type="project" value="TreeGrafter"/>
</dbReference>
<feature type="domain" description="Helicase ATP-binding" evidence="5">
    <location>
        <begin position="41"/>
        <end position="211"/>
    </location>
</feature>
<name>A0A1H4FR80_9BACI</name>
<dbReference type="InterPro" id="IPR044742">
    <property type="entry name" value="DEAD/DEAH_RhlB"/>
</dbReference>
<keyword evidence="4" id="KW-0067">ATP-binding</keyword>
<sequence length="387" mass="43297">MTNHENSASYWPVLEKLPPFLQQAWENSAFRKPTEIQKQAIPPIMEGKDVLAEAPTGSGKTLAYLFPILQKIDPDKKDTQVVILASSRELVMQIHEEMQTWNAGSGISSATLIGGANMKRQLDKLKKHPRVIIGTPGRVHELIKKKKLKMHEVKTIVLDEGDQLLAPEHKATMEDIIKSTLAERQLLLFSATLPEASELEAKRLMNDPEVIRVGTENEKPAVEHGYLITDARKKVDTLKRLTVIDAFKGLVFVRDIGNLEVLAEKLRFKGLSVGVIHGDSKKEDRVKTLKAFREGKLALLLATDVAARGLDIASLRYVINYDLPNETGQYIHRAGRTGRLGSTEDGTVISLITRDDIKKLERISKEVDLDIVEKKMYKGELVDAAQY</sequence>
<keyword evidence="3 7" id="KW-0347">Helicase</keyword>
<dbReference type="Pfam" id="PF00270">
    <property type="entry name" value="DEAD"/>
    <property type="match status" value="1"/>
</dbReference>
<dbReference type="EMBL" id="FNQR01000012">
    <property type="protein sequence ID" value="SEA99188.1"/>
    <property type="molecule type" value="Genomic_DNA"/>
</dbReference>
<gene>
    <name evidence="7" type="ORF">SAMN05421743_11251</name>
</gene>
<accession>A0A1H4FR80</accession>
<dbReference type="Proteomes" id="UP000198584">
    <property type="component" value="Unassembled WGS sequence"/>
</dbReference>
<dbReference type="GO" id="GO:0005829">
    <property type="term" value="C:cytosol"/>
    <property type="evidence" value="ECO:0007669"/>
    <property type="project" value="TreeGrafter"/>
</dbReference>
<evidence type="ECO:0000256" key="2">
    <source>
        <dbReference type="ARBA" id="ARBA00022801"/>
    </source>
</evidence>
<evidence type="ECO:0000256" key="1">
    <source>
        <dbReference type="ARBA" id="ARBA00022741"/>
    </source>
</evidence>
<dbReference type="InterPro" id="IPR011545">
    <property type="entry name" value="DEAD/DEAH_box_helicase_dom"/>
</dbReference>
<keyword evidence="2" id="KW-0378">Hydrolase</keyword>
<protein>
    <submittedName>
        <fullName evidence="7">Superfamily II DNA and RNA helicase</fullName>
    </submittedName>
</protein>
<dbReference type="CDD" id="cd00268">
    <property type="entry name" value="DEADc"/>
    <property type="match status" value="1"/>
</dbReference>
<dbReference type="InterPro" id="IPR027417">
    <property type="entry name" value="P-loop_NTPase"/>
</dbReference>
<evidence type="ECO:0000256" key="3">
    <source>
        <dbReference type="ARBA" id="ARBA00022806"/>
    </source>
</evidence>
<dbReference type="CDD" id="cd18787">
    <property type="entry name" value="SF2_C_DEAD"/>
    <property type="match status" value="1"/>
</dbReference>
<dbReference type="InterPro" id="IPR014001">
    <property type="entry name" value="Helicase_ATP-bd"/>
</dbReference>
<dbReference type="GO" id="GO:0016787">
    <property type="term" value="F:hydrolase activity"/>
    <property type="evidence" value="ECO:0007669"/>
    <property type="project" value="UniProtKB-KW"/>
</dbReference>
<dbReference type="OrthoDB" id="9805696at2"/>
<dbReference type="InterPro" id="IPR001650">
    <property type="entry name" value="Helicase_C-like"/>
</dbReference>
<dbReference type="PROSITE" id="PS51194">
    <property type="entry name" value="HELICASE_CTER"/>
    <property type="match status" value="1"/>
</dbReference>
<dbReference type="PROSITE" id="PS51192">
    <property type="entry name" value="HELICASE_ATP_BIND_1"/>
    <property type="match status" value="1"/>
</dbReference>
<dbReference type="STRING" id="571932.SAMN05421743_11251"/>
<dbReference type="PANTHER" id="PTHR47963:SF7">
    <property type="entry name" value="ATP-DEPENDENT RNA HELICASE YFML-RELATED"/>
    <property type="match status" value="1"/>
</dbReference>
<evidence type="ECO:0000259" key="5">
    <source>
        <dbReference type="PROSITE" id="PS51192"/>
    </source>
</evidence>
<evidence type="ECO:0000256" key="4">
    <source>
        <dbReference type="ARBA" id="ARBA00022840"/>
    </source>
</evidence>
<evidence type="ECO:0000313" key="8">
    <source>
        <dbReference type="Proteomes" id="UP000198584"/>
    </source>
</evidence>
<dbReference type="RefSeq" id="WP_093045644.1">
    <property type="nucleotide sequence ID" value="NZ_FNQR01000012.1"/>
</dbReference>
<evidence type="ECO:0000259" key="6">
    <source>
        <dbReference type="PROSITE" id="PS51194"/>
    </source>
</evidence>
<dbReference type="InterPro" id="IPR050547">
    <property type="entry name" value="DEAD_box_RNA_helicases"/>
</dbReference>
<dbReference type="GO" id="GO:0005840">
    <property type="term" value="C:ribosome"/>
    <property type="evidence" value="ECO:0007669"/>
    <property type="project" value="TreeGrafter"/>
</dbReference>
<keyword evidence="1" id="KW-0547">Nucleotide-binding</keyword>
<dbReference type="SUPFAM" id="SSF52540">
    <property type="entry name" value="P-loop containing nucleoside triphosphate hydrolases"/>
    <property type="match status" value="1"/>
</dbReference>
<dbReference type="Pfam" id="PF00271">
    <property type="entry name" value="Helicase_C"/>
    <property type="match status" value="1"/>
</dbReference>
<dbReference type="GO" id="GO:0005524">
    <property type="term" value="F:ATP binding"/>
    <property type="evidence" value="ECO:0007669"/>
    <property type="project" value="UniProtKB-KW"/>
</dbReference>
<reference evidence="7 8" key="1">
    <citation type="submission" date="2016-10" db="EMBL/GenBank/DDBJ databases">
        <authorList>
            <person name="de Groot N.N."/>
        </authorList>
    </citation>
    <scope>NUCLEOTIDE SEQUENCE [LARGE SCALE GENOMIC DNA]</scope>
    <source>
        <strain evidence="7 8">CCM7597</strain>
    </source>
</reference>
<proteinExistence type="predicted"/>
<dbReference type="SMART" id="SM00490">
    <property type="entry name" value="HELICc"/>
    <property type="match status" value="1"/>
</dbReference>